<evidence type="ECO:0000256" key="3">
    <source>
        <dbReference type="SAM" id="SignalP"/>
    </source>
</evidence>
<evidence type="ECO:0000256" key="1">
    <source>
        <dbReference type="SAM" id="MobiDB-lite"/>
    </source>
</evidence>
<keyword evidence="5" id="KW-1185">Reference proteome</keyword>
<evidence type="ECO:0000313" key="4">
    <source>
        <dbReference type="EMBL" id="ELK37074.1"/>
    </source>
</evidence>
<evidence type="ECO:0000256" key="2">
    <source>
        <dbReference type="SAM" id="Phobius"/>
    </source>
</evidence>
<keyword evidence="2" id="KW-1133">Transmembrane helix</keyword>
<organism evidence="4 5">
    <name type="scientific">Myotis davidii</name>
    <name type="common">David's myotis</name>
    <dbReference type="NCBI Taxonomy" id="225400"/>
    <lineage>
        <taxon>Eukaryota</taxon>
        <taxon>Metazoa</taxon>
        <taxon>Chordata</taxon>
        <taxon>Craniata</taxon>
        <taxon>Vertebrata</taxon>
        <taxon>Euteleostomi</taxon>
        <taxon>Mammalia</taxon>
        <taxon>Eutheria</taxon>
        <taxon>Laurasiatheria</taxon>
        <taxon>Chiroptera</taxon>
        <taxon>Yangochiroptera</taxon>
        <taxon>Vespertilionidae</taxon>
        <taxon>Myotis</taxon>
    </lineage>
</organism>
<feature type="signal peptide" evidence="3">
    <location>
        <begin position="1"/>
        <end position="16"/>
    </location>
</feature>
<dbReference type="Proteomes" id="UP000010556">
    <property type="component" value="Unassembled WGS sequence"/>
</dbReference>
<gene>
    <name evidence="4" type="ORF">MDA_GLEAN10015914</name>
</gene>
<feature type="chain" id="PRO_5003971201" evidence="3">
    <location>
        <begin position="17"/>
        <end position="102"/>
    </location>
</feature>
<accession>L5MEP7</accession>
<keyword evidence="2" id="KW-0472">Membrane</keyword>
<dbReference type="AlphaFoldDB" id="L5MEP7"/>
<name>L5MEP7_MYODS</name>
<dbReference type="EMBL" id="KB100894">
    <property type="protein sequence ID" value="ELK37074.1"/>
    <property type="molecule type" value="Genomic_DNA"/>
</dbReference>
<feature type="transmembrane region" description="Helical" evidence="2">
    <location>
        <begin position="62"/>
        <end position="83"/>
    </location>
</feature>
<feature type="compositionally biased region" description="Polar residues" evidence="1">
    <location>
        <begin position="39"/>
        <end position="50"/>
    </location>
</feature>
<keyword evidence="3" id="KW-0732">Signal</keyword>
<sequence>MWLLPALLLLIVPATAVLTPTSAITSTANAFTVPDTPEDSSGSPPVTSQHSDGRSLFSSTRFLLLVFLEVPLLLSMLGAVLWVNRPLRGSGGRQSQPRSGDQ</sequence>
<proteinExistence type="predicted"/>
<dbReference type="eggNOG" id="ENOG502S8BD">
    <property type="taxonomic scope" value="Eukaryota"/>
</dbReference>
<reference evidence="5" key="1">
    <citation type="journal article" date="2013" name="Science">
        <title>Comparative analysis of bat genomes provides insight into the evolution of flight and immunity.</title>
        <authorList>
            <person name="Zhang G."/>
            <person name="Cowled C."/>
            <person name="Shi Z."/>
            <person name="Huang Z."/>
            <person name="Bishop-Lilly K.A."/>
            <person name="Fang X."/>
            <person name="Wynne J.W."/>
            <person name="Xiong Z."/>
            <person name="Baker M.L."/>
            <person name="Zhao W."/>
            <person name="Tachedjian M."/>
            <person name="Zhu Y."/>
            <person name="Zhou P."/>
            <person name="Jiang X."/>
            <person name="Ng J."/>
            <person name="Yang L."/>
            <person name="Wu L."/>
            <person name="Xiao J."/>
            <person name="Feng Y."/>
            <person name="Chen Y."/>
            <person name="Sun X."/>
            <person name="Zhang Y."/>
            <person name="Marsh G.A."/>
            <person name="Crameri G."/>
            <person name="Broder C.C."/>
            <person name="Frey K.G."/>
            <person name="Wang L.F."/>
            <person name="Wang J."/>
        </authorList>
    </citation>
    <scope>NUCLEOTIDE SEQUENCE [LARGE SCALE GENOMIC DNA]</scope>
</reference>
<feature type="region of interest" description="Disordered" evidence="1">
    <location>
        <begin position="29"/>
        <end position="53"/>
    </location>
</feature>
<protein>
    <submittedName>
        <fullName evidence="4">CMRF35-like molecule 5</fullName>
    </submittedName>
</protein>
<keyword evidence="2" id="KW-0812">Transmembrane</keyword>
<evidence type="ECO:0000313" key="5">
    <source>
        <dbReference type="Proteomes" id="UP000010556"/>
    </source>
</evidence>